<dbReference type="InterPro" id="IPR012337">
    <property type="entry name" value="RNaseH-like_sf"/>
</dbReference>
<keyword evidence="2" id="KW-1185">Reference proteome</keyword>
<name>A0A371CRM4_9APHY</name>
<dbReference type="Proteomes" id="UP000256964">
    <property type="component" value="Unassembled WGS sequence"/>
</dbReference>
<dbReference type="AlphaFoldDB" id="A0A371CRM4"/>
<accession>A0A371CRM4</accession>
<dbReference type="GO" id="GO:0003676">
    <property type="term" value="F:nucleic acid binding"/>
    <property type="evidence" value="ECO:0007669"/>
    <property type="project" value="InterPro"/>
</dbReference>
<dbReference type="OrthoDB" id="446925at2759"/>
<dbReference type="InterPro" id="IPR036397">
    <property type="entry name" value="RNaseH_sf"/>
</dbReference>
<protein>
    <recommendedName>
        <fullName evidence="3">Integrase catalytic domain-containing protein</fullName>
    </recommendedName>
</protein>
<evidence type="ECO:0000313" key="2">
    <source>
        <dbReference type="Proteomes" id="UP000256964"/>
    </source>
</evidence>
<gene>
    <name evidence="1" type="ORF">OH76DRAFT_1361950</name>
</gene>
<dbReference type="SUPFAM" id="SSF53098">
    <property type="entry name" value="Ribonuclease H-like"/>
    <property type="match status" value="1"/>
</dbReference>
<organism evidence="1 2">
    <name type="scientific">Lentinus brumalis</name>
    <dbReference type="NCBI Taxonomy" id="2498619"/>
    <lineage>
        <taxon>Eukaryota</taxon>
        <taxon>Fungi</taxon>
        <taxon>Dikarya</taxon>
        <taxon>Basidiomycota</taxon>
        <taxon>Agaricomycotina</taxon>
        <taxon>Agaricomycetes</taxon>
        <taxon>Polyporales</taxon>
        <taxon>Polyporaceae</taxon>
        <taxon>Lentinus</taxon>
    </lineage>
</organism>
<evidence type="ECO:0008006" key="3">
    <source>
        <dbReference type="Google" id="ProtNLM"/>
    </source>
</evidence>
<proteinExistence type="predicted"/>
<dbReference type="Gene3D" id="3.30.420.10">
    <property type="entry name" value="Ribonuclease H-like superfamily/Ribonuclease H"/>
    <property type="match status" value="1"/>
</dbReference>
<reference evidence="1 2" key="1">
    <citation type="journal article" date="2018" name="Biotechnol. Biofuels">
        <title>Integrative visual omics of the white-rot fungus Polyporus brumalis exposes the biotechnological potential of its oxidative enzymes for delignifying raw plant biomass.</title>
        <authorList>
            <person name="Miyauchi S."/>
            <person name="Rancon A."/>
            <person name="Drula E."/>
            <person name="Hage H."/>
            <person name="Chaduli D."/>
            <person name="Favel A."/>
            <person name="Grisel S."/>
            <person name="Henrissat B."/>
            <person name="Herpoel-Gimbert I."/>
            <person name="Ruiz-Duenas F.J."/>
            <person name="Chevret D."/>
            <person name="Hainaut M."/>
            <person name="Lin J."/>
            <person name="Wang M."/>
            <person name="Pangilinan J."/>
            <person name="Lipzen A."/>
            <person name="Lesage-Meessen L."/>
            <person name="Navarro D."/>
            <person name="Riley R."/>
            <person name="Grigoriev I.V."/>
            <person name="Zhou S."/>
            <person name="Raouche S."/>
            <person name="Rosso M.N."/>
        </authorList>
    </citation>
    <scope>NUCLEOTIDE SEQUENCE [LARGE SCALE GENOMIC DNA]</scope>
    <source>
        <strain evidence="1 2">BRFM 1820</strain>
    </source>
</reference>
<dbReference type="EMBL" id="KZ857474">
    <property type="protein sequence ID" value="RDX42933.1"/>
    <property type="molecule type" value="Genomic_DNA"/>
</dbReference>
<evidence type="ECO:0000313" key="1">
    <source>
        <dbReference type="EMBL" id="RDX42933.1"/>
    </source>
</evidence>
<feature type="non-terminal residue" evidence="1">
    <location>
        <position position="64"/>
    </location>
</feature>
<sequence>MPGGTYLLHASCATSQWPEARFSKVNTAESWSRFLFEDVICRFGCIPVLVCDNGSEFKGAAREL</sequence>
<dbReference type="STRING" id="139420.A0A371CRM4"/>